<dbReference type="EMBL" id="SHOA02000008">
    <property type="protein sequence ID" value="TDH66225.1"/>
    <property type="molecule type" value="Genomic_DNA"/>
</dbReference>
<reference evidence="1 2" key="1">
    <citation type="journal article" date="2021" name="Genome Biol.">
        <title>AFLAP: assembly-free linkage analysis pipeline using k-mers from genome sequencing data.</title>
        <authorList>
            <person name="Fletcher K."/>
            <person name="Zhang L."/>
            <person name="Gil J."/>
            <person name="Han R."/>
            <person name="Cavanaugh K."/>
            <person name="Michelmore R."/>
        </authorList>
    </citation>
    <scope>NUCLEOTIDE SEQUENCE [LARGE SCALE GENOMIC DNA]</scope>
    <source>
        <strain evidence="1 2">SF5</strain>
    </source>
</reference>
<evidence type="ECO:0000313" key="1">
    <source>
        <dbReference type="EMBL" id="TDH66225.1"/>
    </source>
</evidence>
<dbReference type="GeneID" id="94349607"/>
<comment type="caution">
    <text evidence="1">The sequence shown here is derived from an EMBL/GenBank/DDBJ whole genome shotgun (WGS) entry which is preliminary data.</text>
</comment>
<proteinExistence type="predicted"/>
<dbReference type="KEGG" id="blac:94349607"/>
<organism evidence="1 2">
    <name type="scientific">Bremia lactucae</name>
    <name type="common">Lettuce downy mildew</name>
    <dbReference type="NCBI Taxonomy" id="4779"/>
    <lineage>
        <taxon>Eukaryota</taxon>
        <taxon>Sar</taxon>
        <taxon>Stramenopiles</taxon>
        <taxon>Oomycota</taxon>
        <taxon>Peronosporomycetes</taxon>
        <taxon>Peronosporales</taxon>
        <taxon>Peronosporaceae</taxon>
        <taxon>Bremia</taxon>
    </lineage>
</organism>
<evidence type="ECO:0000313" key="2">
    <source>
        <dbReference type="Proteomes" id="UP000294530"/>
    </source>
</evidence>
<dbReference type="Proteomes" id="UP000294530">
    <property type="component" value="Unassembled WGS sequence"/>
</dbReference>
<keyword evidence="2" id="KW-1185">Reference proteome</keyword>
<dbReference type="AlphaFoldDB" id="A0A976IBR5"/>
<sequence length="145" mass="16501">MILALKLRHPTDDEQALKNTLQNRSATREIEDLQNAIKLYQNAITDRDDAIANYKAMLLKLSTQLPHRIHFKHVNDELMKQLHQTKRIIALTFSNLLDCRALPASARSHLKSMLGDHLANLKTQLQHLQAEITHDPIAPTSQSTV</sequence>
<protein>
    <submittedName>
        <fullName evidence="1">Uncharacterized protein</fullName>
    </submittedName>
</protein>
<dbReference type="RefSeq" id="XP_067815724.1">
    <property type="nucleotide sequence ID" value="XM_067963936.1"/>
</dbReference>
<gene>
    <name evidence="1" type="ORF">CCR75_005862</name>
</gene>
<accession>A0A976IBR5</accession>
<name>A0A976IBR5_BRELC</name>